<dbReference type="InterPro" id="IPR036249">
    <property type="entry name" value="Thioredoxin-like_sf"/>
</dbReference>
<accession>A0A918W6N3</accession>
<reference evidence="8" key="1">
    <citation type="journal article" date="2014" name="Int. J. Syst. Evol. Microbiol.">
        <title>Complete genome sequence of Corynebacterium casei LMG S-19264T (=DSM 44701T), isolated from a smear-ripened cheese.</title>
        <authorList>
            <consortium name="US DOE Joint Genome Institute (JGI-PGF)"/>
            <person name="Walter F."/>
            <person name="Albersmeier A."/>
            <person name="Kalinowski J."/>
            <person name="Ruckert C."/>
        </authorList>
    </citation>
    <scope>NUCLEOTIDE SEQUENCE</scope>
    <source>
        <strain evidence="8">KCTC 23077</strain>
    </source>
</reference>
<dbReference type="InterPro" id="IPR013766">
    <property type="entry name" value="Thioredoxin_domain"/>
</dbReference>
<keyword evidence="9" id="KW-1185">Reference proteome</keyword>
<comment type="catalytic activity">
    <reaction evidence="6">
        <text>a hydroperoxide + 2 glutathione = an alcohol + glutathione disulfide + H2O</text>
        <dbReference type="Rhea" id="RHEA:62632"/>
        <dbReference type="ChEBI" id="CHEBI:15377"/>
        <dbReference type="ChEBI" id="CHEBI:30879"/>
        <dbReference type="ChEBI" id="CHEBI:35924"/>
        <dbReference type="ChEBI" id="CHEBI:57925"/>
        <dbReference type="ChEBI" id="CHEBI:58297"/>
        <dbReference type="EC" id="1.11.1.27"/>
    </reaction>
</comment>
<feature type="active site" description="Cysteine sulfenic acid (-SOH) intermediate" evidence="5">
    <location>
        <position position="48"/>
    </location>
</feature>
<evidence type="ECO:0000313" key="8">
    <source>
        <dbReference type="EMBL" id="GHA71527.1"/>
    </source>
</evidence>
<dbReference type="Pfam" id="PF08534">
    <property type="entry name" value="Redoxin"/>
    <property type="match status" value="1"/>
</dbReference>
<evidence type="ECO:0000256" key="5">
    <source>
        <dbReference type="PIRSR" id="PIRSR637944-1"/>
    </source>
</evidence>
<dbReference type="PANTHER" id="PTHR10430">
    <property type="entry name" value="PEROXIREDOXIN"/>
    <property type="match status" value="1"/>
</dbReference>
<dbReference type="GO" id="GO:0034599">
    <property type="term" value="P:cellular response to oxidative stress"/>
    <property type="evidence" value="ECO:0007669"/>
    <property type="project" value="InterPro"/>
</dbReference>
<dbReference type="Proteomes" id="UP000646426">
    <property type="component" value="Unassembled WGS sequence"/>
</dbReference>
<comment type="similarity">
    <text evidence="6">Belongs to the peroxiredoxin family. Prx5 subfamily.</text>
</comment>
<evidence type="ECO:0000259" key="7">
    <source>
        <dbReference type="PROSITE" id="PS51352"/>
    </source>
</evidence>
<organism evidence="8 9">
    <name type="scientific">Cognatilysobacter bugurensis</name>
    <dbReference type="NCBI Taxonomy" id="543356"/>
    <lineage>
        <taxon>Bacteria</taxon>
        <taxon>Pseudomonadati</taxon>
        <taxon>Pseudomonadota</taxon>
        <taxon>Gammaproteobacteria</taxon>
        <taxon>Lysobacterales</taxon>
        <taxon>Lysobacteraceae</taxon>
        <taxon>Cognatilysobacter</taxon>
    </lineage>
</organism>
<dbReference type="InterPro" id="IPR037944">
    <property type="entry name" value="PRX5-like"/>
</dbReference>
<keyword evidence="2 6" id="KW-0049">Antioxidant</keyword>
<comment type="caution">
    <text evidence="8">The sequence shown here is derived from an EMBL/GenBank/DDBJ whole genome shotgun (WGS) entry which is preliminary data.</text>
</comment>
<evidence type="ECO:0000313" key="9">
    <source>
        <dbReference type="Proteomes" id="UP000646426"/>
    </source>
</evidence>
<dbReference type="AlphaFoldDB" id="A0A918W6N3"/>
<evidence type="ECO:0000256" key="6">
    <source>
        <dbReference type="RuleBase" id="RU366011"/>
    </source>
</evidence>
<keyword evidence="4 6" id="KW-0676">Redox-active center</keyword>
<evidence type="ECO:0000256" key="1">
    <source>
        <dbReference type="ARBA" id="ARBA00022559"/>
    </source>
</evidence>
<dbReference type="EMBL" id="BMYD01000001">
    <property type="protein sequence ID" value="GHA71527.1"/>
    <property type="molecule type" value="Genomic_DNA"/>
</dbReference>
<dbReference type="GO" id="GO:0005737">
    <property type="term" value="C:cytoplasm"/>
    <property type="evidence" value="ECO:0007669"/>
    <property type="project" value="TreeGrafter"/>
</dbReference>
<dbReference type="EC" id="1.11.1.27" evidence="6"/>
<keyword evidence="3 6" id="KW-0560">Oxidoreductase</keyword>
<dbReference type="InterPro" id="IPR013740">
    <property type="entry name" value="Redoxin"/>
</dbReference>
<comment type="function">
    <text evidence="6">Thiol-specific peroxidase that catalyzes the reduction of hydrogen peroxide and organic hydroperoxides to water and alcohols, respectively. Plays a role in cell protection against oxidative stress by detoxifying peroxides.</text>
</comment>
<evidence type="ECO:0000256" key="4">
    <source>
        <dbReference type="ARBA" id="ARBA00023284"/>
    </source>
</evidence>
<gene>
    <name evidence="8" type="ORF">GCM10007067_04840</name>
</gene>
<protein>
    <recommendedName>
        <fullName evidence="6">Glutathione-dependent peroxiredoxin</fullName>
        <ecNumber evidence="6">1.11.1.27</ecNumber>
    </recommendedName>
</protein>
<reference evidence="8" key="2">
    <citation type="submission" date="2020-09" db="EMBL/GenBank/DDBJ databases">
        <authorList>
            <person name="Sun Q."/>
            <person name="Kim S."/>
        </authorList>
    </citation>
    <scope>NUCLEOTIDE SEQUENCE</scope>
    <source>
        <strain evidence="8">KCTC 23077</strain>
    </source>
</reference>
<dbReference type="PANTHER" id="PTHR10430:SF16">
    <property type="entry name" value="PEROXIREDOXIN-5, MITOCHONDRIAL"/>
    <property type="match status" value="1"/>
</dbReference>
<dbReference type="FunFam" id="3.40.30.10:FF:000020">
    <property type="entry name" value="Peroxiredoxin"/>
    <property type="match status" value="1"/>
</dbReference>
<dbReference type="Gene3D" id="3.40.30.10">
    <property type="entry name" value="Glutaredoxin"/>
    <property type="match status" value="1"/>
</dbReference>
<evidence type="ECO:0000256" key="2">
    <source>
        <dbReference type="ARBA" id="ARBA00022862"/>
    </source>
</evidence>
<dbReference type="GO" id="GO:0045454">
    <property type="term" value="P:cell redox homeostasis"/>
    <property type="evidence" value="ECO:0007669"/>
    <property type="project" value="TreeGrafter"/>
</dbReference>
<keyword evidence="1 6" id="KW-0575">Peroxidase</keyword>
<feature type="domain" description="Thioredoxin" evidence="7">
    <location>
        <begin position="3"/>
        <end position="159"/>
    </location>
</feature>
<dbReference type="SUPFAM" id="SSF52833">
    <property type="entry name" value="Thioredoxin-like"/>
    <property type="match status" value="1"/>
</dbReference>
<sequence>MTIETGNRIPEVTVQRIGEGVENLNTRTLFEDRRVLLFGVPGAFTPTCSERHLPGYVANLAKFRERGVDVACMSVNDPFVMQAWAKSVDAPAELMMLADGNAEFTRALGLDTDASAYGMGTRSRRFAMLVDHGVVKRLEIEAPGEYRVSSAEHMLSQLD</sequence>
<proteinExistence type="inferred from homology"/>
<dbReference type="GO" id="GO:0008379">
    <property type="term" value="F:thioredoxin peroxidase activity"/>
    <property type="evidence" value="ECO:0007669"/>
    <property type="project" value="InterPro"/>
</dbReference>
<dbReference type="CDD" id="cd03013">
    <property type="entry name" value="PRX5_like"/>
    <property type="match status" value="1"/>
</dbReference>
<dbReference type="PROSITE" id="PS51352">
    <property type="entry name" value="THIOREDOXIN_2"/>
    <property type="match status" value="1"/>
</dbReference>
<evidence type="ECO:0000256" key="3">
    <source>
        <dbReference type="ARBA" id="ARBA00023002"/>
    </source>
</evidence>
<dbReference type="GO" id="GO:0042744">
    <property type="term" value="P:hydrogen peroxide catabolic process"/>
    <property type="evidence" value="ECO:0007669"/>
    <property type="project" value="TreeGrafter"/>
</dbReference>
<name>A0A918W6N3_9GAMM</name>
<dbReference type="RefSeq" id="WP_189452951.1">
    <property type="nucleotide sequence ID" value="NZ_BMYD01000001.1"/>
</dbReference>